<dbReference type="Pfam" id="PF12923">
    <property type="entry name" value="RRP7"/>
    <property type="match status" value="1"/>
</dbReference>
<dbReference type="Proteomes" id="UP000250572">
    <property type="component" value="Unassembled WGS sequence"/>
</dbReference>
<feature type="compositionally biased region" description="Basic residues" evidence="3">
    <location>
        <begin position="208"/>
        <end position="217"/>
    </location>
</feature>
<dbReference type="InterPro" id="IPR034890">
    <property type="entry name" value="Rrp7A_RRM"/>
</dbReference>
<organism evidence="5 6">
    <name type="scientific">Gambusia affinis</name>
    <name type="common">Western mosquitofish</name>
    <name type="synonym">Heterandria affinis</name>
    <dbReference type="NCBI Taxonomy" id="33528"/>
    <lineage>
        <taxon>Eukaryota</taxon>
        <taxon>Metazoa</taxon>
        <taxon>Chordata</taxon>
        <taxon>Craniata</taxon>
        <taxon>Vertebrata</taxon>
        <taxon>Euteleostomi</taxon>
        <taxon>Actinopterygii</taxon>
        <taxon>Neopterygii</taxon>
        <taxon>Teleostei</taxon>
        <taxon>Neoteleostei</taxon>
        <taxon>Acanthomorphata</taxon>
        <taxon>Ovalentaria</taxon>
        <taxon>Atherinomorphae</taxon>
        <taxon>Cyprinodontiformes</taxon>
        <taxon>Poeciliidae</taxon>
        <taxon>Poeciliinae</taxon>
        <taxon>Gambusia</taxon>
    </lineage>
</organism>
<dbReference type="InterPro" id="IPR035979">
    <property type="entry name" value="RBD_domain_sf"/>
</dbReference>
<sequence length="377" mass="43147">MAPSKKKHATKQACVTPEGFAVLPLQFSPDSAARHSLYVKEHKVRAEKTSYRPLDRTLFVLNIPPYCSQSVTKDLFSQFGDVASVELRDVPGPSQESGPKLPTIFRPAAKQGFKVGYIVFESSSSITAAKSHPHDEPLVVSTEQKPVKTGVQKWIQQYTKSIIHPDKLQQTVDSFMQDYDKRQEKEAERQRQEAEKRQEDEEGWVKVTRGHKGAKARPHSEAANQRTLQREARKKRRKELMNFYTWQHKNTQKEHAFEILNPLRQSFSQTRNRPHLWMLDQSANGRISSRAAPTPDRTYAITLNTRKGGEELHYDAIINNMRSVLFEIFTLAQFSTLKVIQFCVFVDQLKRAYGYELDLTGCRSGLPSPSLRIRCCG</sequence>
<dbReference type="SUPFAM" id="SSF54928">
    <property type="entry name" value="RNA-binding domain, RBD"/>
    <property type="match status" value="1"/>
</dbReference>
<dbReference type="GO" id="GO:0000028">
    <property type="term" value="P:ribosomal small subunit assembly"/>
    <property type="evidence" value="ECO:0007669"/>
    <property type="project" value="TreeGrafter"/>
</dbReference>
<dbReference type="InterPro" id="IPR024326">
    <property type="entry name" value="RRP7_C"/>
</dbReference>
<evidence type="ECO:0000256" key="3">
    <source>
        <dbReference type="SAM" id="MobiDB-lite"/>
    </source>
</evidence>
<dbReference type="EMBL" id="NHOQ01002686">
    <property type="protein sequence ID" value="PWA15507.1"/>
    <property type="molecule type" value="Genomic_DNA"/>
</dbReference>
<dbReference type="InterPro" id="IPR040446">
    <property type="entry name" value="RRP7"/>
</dbReference>
<evidence type="ECO:0000259" key="4">
    <source>
        <dbReference type="PROSITE" id="PS50102"/>
    </source>
</evidence>
<evidence type="ECO:0000313" key="5">
    <source>
        <dbReference type="EMBL" id="PWA15507.1"/>
    </source>
</evidence>
<comment type="caution">
    <text evidence="5">The sequence shown here is derived from an EMBL/GenBank/DDBJ whole genome shotgun (WGS) entry which is preliminary data.</text>
</comment>
<gene>
    <name evidence="5" type="ORF">CCH79_00014763</name>
</gene>
<dbReference type="Pfam" id="PF17799">
    <property type="entry name" value="RRM_Rrp7"/>
    <property type="match status" value="1"/>
</dbReference>
<dbReference type="CDD" id="cd12294">
    <property type="entry name" value="RRM_Rrp7A"/>
    <property type="match status" value="1"/>
</dbReference>
<evidence type="ECO:0000313" key="6">
    <source>
        <dbReference type="Proteomes" id="UP000250572"/>
    </source>
</evidence>
<evidence type="ECO:0000256" key="2">
    <source>
        <dbReference type="PROSITE-ProRule" id="PRU00176"/>
    </source>
</evidence>
<dbReference type="CDD" id="cd12951">
    <property type="entry name" value="RRP7_Rrp7A"/>
    <property type="match status" value="1"/>
</dbReference>
<dbReference type="Gene3D" id="3.30.70.330">
    <property type="match status" value="1"/>
</dbReference>
<dbReference type="AlphaFoldDB" id="A0A315UV73"/>
<dbReference type="InterPro" id="IPR000504">
    <property type="entry name" value="RRM_dom"/>
</dbReference>
<keyword evidence="2" id="KW-0694">RNA-binding</keyword>
<dbReference type="GO" id="GO:0003723">
    <property type="term" value="F:RNA binding"/>
    <property type="evidence" value="ECO:0007669"/>
    <property type="project" value="UniProtKB-UniRule"/>
</dbReference>
<feature type="compositionally biased region" description="Basic and acidic residues" evidence="3">
    <location>
        <begin position="181"/>
        <end position="199"/>
    </location>
</feature>
<dbReference type="GO" id="GO:0034456">
    <property type="term" value="C:UTP-C complex"/>
    <property type="evidence" value="ECO:0007669"/>
    <property type="project" value="TreeGrafter"/>
</dbReference>
<dbReference type="InterPro" id="IPR040447">
    <property type="entry name" value="RRM_Rrp7"/>
</dbReference>
<feature type="non-terminal residue" evidence="5">
    <location>
        <position position="377"/>
    </location>
</feature>
<comment type="similarity">
    <text evidence="1">Belongs to the RRP7 family.</text>
</comment>
<dbReference type="PANTHER" id="PTHR13191:SF0">
    <property type="entry name" value="RIBOSOMAL RNA-PROCESSING PROTEIN 7 HOMOLOG A-RELATED"/>
    <property type="match status" value="1"/>
</dbReference>
<keyword evidence="6" id="KW-1185">Reference proteome</keyword>
<reference evidence="5 6" key="1">
    <citation type="journal article" date="2018" name="G3 (Bethesda)">
        <title>A High-Quality Reference Genome for the Invasive Mosquitofish Gambusia affinis Using a Chicago Library.</title>
        <authorList>
            <person name="Hoffberg S.L."/>
            <person name="Troendle N.J."/>
            <person name="Glenn T.C."/>
            <person name="Mahmud O."/>
            <person name="Louha S."/>
            <person name="Chalopin D."/>
            <person name="Bennetzen J.L."/>
            <person name="Mauricio R."/>
        </authorList>
    </citation>
    <scope>NUCLEOTIDE SEQUENCE [LARGE SCALE GENOMIC DNA]</scope>
    <source>
        <strain evidence="5">NE01/NJP1002.9</strain>
        <tissue evidence="5">Muscle</tissue>
    </source>
</reference>
<feature type="domain" description="RRM" evidence="4">
    <location>
        <begin position="56"/>
        <end position="154"/>
    </location>
</feature>
<dbReference type="GO" id="GO:0006364">
    <property type="term" value="P:rRNA processing"/>
    <property type="evidence" value="ECO:0007669"/>
    <property type="project" value="TreeGrafter"/>
</dbReference>
<protein>
    <recommendedName>
        <fullName evidence="4">RRM domain-containing protein</fullName>
    </recommendedName>
</protein>
<dbReference type="InterPro" id="IPR012677">
    <property type="entry name" value="Nucleotide-bd_a/b_plait_sf"/>
</dbReference>
<accession>A0A315UV73</accession>
<dbReference type="PANTHER" id="PTHR13191">
    <property type="entry name" value="RIBOSOMAL RNA PROCESSING PROTEIN 7-RELATED"/>
    <property type="match status" value="1"/>
</dbReference>
<dbReference type="GO" id="GO:0032545">
    <property type="term" value="C:CURI complex"/>
    <property type="evidence" value="ECO:0007669"/>
    <property type="project" value="TreeGrafter"/>
</dbReference>
<evidence type="ECO:0000256" key="1">
    <source>
        <dbReference type="ARBA" id="ARBA00006110"/>
    </source>
</evidence>
<dbReference type="PROSITE" id="PS50102">
    <property type="entry name" value="RRM"/>
    <property type="match status" value="1"/>
</dbReference>
<name>A0A315UV73_GAMAF</name>
<proteinExistence type="inferred from homology"/>
<feature type="region of interest" description="Disordered" evidence="3">
    <location>
        <begin position="181"/>
        <end position="231"/>
    </location>
</feature>